<evidence type="ECO:0008006" key="2">
    <source>
        <dbReference type="Google" id="ProtNLM"/>
    </source>
</evidence>
<dbReference type="EMBL" id="BK059133">
    <property type="protein sequence ID" value="DAE33332.1"/>
    <property type="molecule type" value="Genomic_DNA"/>
</dbReference>
<evidence type="ECO:0000313" key="1">
    <source>
        <dbReference type="EMBL" id="DAE33332.1"/>
    </source>
</evidence>
<dbReference type="PROSITE" id="PS51257">
    <property type="entry name" value="PROKAR_LIPOPROTEIN"/>
    <property type="match status" value="1"/>
</dbReference>
<sequence length="113" mass="12782">MKKTMKKLMVLIMTMMMGMSLVACGGADKQPAIDAFNKTSTSFNEVANIINENPQAYDQDLVDTMVDMAGVLNEHKQILESDDDVEEEKLQEMIDWYGTVDEWVAQVKEEISK</sequence>
<protein>
    <recommendedName>
        <fullName evidence="2">Lipoprotein</fullName>
    </recommendedName>
</protein>
<proteinExistence type="predicted"/>
<organism evidence="1">
    <name type="scientific">virus sp. ctr1v16</name>
    <dbReference type="NCBI Taxonomy" id="2825823"/>
    <lineage>
        <taxon>Viruses</taxon>
    </lineage>
</organism>
<reference evidence="1" key="1">
    <citation type="journal article" date="2021" name="Proc. Natl. Acad. Sci. U.S.A.">
        <title>A Catalog of Tens of Thousands of Viruses from Human Metagenomes Reveals Hidden Associations with Chronic Diseases.</title>
        <authorList>
            <person name="Tisza M.J."/>
            <person name="Buck C.B."/>
        </authorList>
    </citation>
    <scope>NUCLEOTIDE SEQUENCE</scope>
    <source>
        <strain evidence="1">Ctr1v16</strain>
    </source>
</reference>
<accession>A0A8S5RQN3</accession>
<name>A0A8S5RQN3_9VIRU</name>